<dbReference type="InterPro" id="IPR045518">
    <property type="entry name" value="2EXR"/>
</dbReference>
<evidence type="ECO:0000256" key="1">
    <source>
        <dbReference type="SAM" id="MobiDB-lite"/>
    </source>
</evidence>
<sequence>MMEEPPCSAPAFPSFSCLPLELREQIWSEALPSVDAPALYFYRKWCLSPGPLTNDTEPESDQTTLHSRHETPRKVQLNAPSLSFVNHEARKVVARWMRDRRIINQGCPGGQGQIFVRGFEPGLDIVCVAPSKWLEFLTELYDRYFAPNLLTQHRTIHSMDLRYLALCHTLPTRDLSPIPGIYYILNQLEVLIIVLNMPVSAARTKTQPNDSYRLTIIQGWGLHWNPQTGDFEPESDQPLGDQKIYGLFERAVTGLQSTLNNIDQSIRQLEIRAAYIPQ</sequence>
<reference evidence="3" key="1">
    <citation type="submission" date="2020-10" db="EMBL/GenBank/DDBJ databases">
        <title>High-Quality Genome Resource of Clonostachys rosea strain S41 by Oxford Nanopore Long-Read Sequencing.</title>
        <authorList>
            <person name="Wang H."/>
        </authorList>
    </citation>
    <scope>NUCLEOTIDE SEQUENCE</scope>
    <source>
        <strain evidence="3">S41</strain>
    </source>
</reference>
<dbReference type="Pfam" id="PF20150">
    <property type="entry name" value="2EXR"/>
    <property type="match status" value="1"/>
</dbReference>
<organism evidence="3 4">
    <name type="scientific">Bionectria ochroleuca</name>
    <name type="common">Gliocladium roseum</name>
    <dbReference type="NCBI Taxonomy" id="29856"/>
    <lineage>
        <taxon>Eukaryota</taxon>
        <taxon>Fungi</taxon>
        <taxon>Dikarya</taxon>
        <taxon>Ascomycota</taxon>
        <taxon>Pezizomycotina</taxon>
        <taxon>Sordariomycetes</taxon>
        <taxon>Hypocreomycetidae</taxon>
        <taxon>Hypocreales</taxon>
        <taxon>Bionectriaceae</taxon>
        <taxon>Clonostachys</taxon>
    </lineage>
</organism>
<feature type="domain" description="2EXR" evidence="2">
    <location>
        <begin position="12"/>
        <end position="98"/>
    </location>
</feature>
<accession>A0A8H7N084</accession>
<evidence type="ECO:0000313" key="3">
    <source>
        <dbReference type="EMBL" id="KAF9742270.1"/>
    </source>
</evidence>
<protein>
    <recommendedName>
        <fullName evidence="2">2EXR domain-containing protein</fullName>
    </recommendedName>
</protein>
<gene>
    <name evidence="3" type="ORF">IM811_009570</name>
</gene>
<dbReference type="EMBL" id="JADCTT010000022">
    <property type="protein sequence ID" value="KAF9742270.1"/>
    <property type="molecule type" value="Genomic_DNA"/>
</dbReference>
<proteinExistence type="predicted"/>
<evidence type="ECO:0000259" key="2">
    <source>
        <dbReference type="Pfam" id="PF20150"/>
    </source>
</evidence>
<feature type="region of interest" description="Disordered" evidence="1">
    <location>
        <begin position="53"/>
        <end position="72"/>
    </location>
</feature>
<dbReference type="Proteomes" id="UP000616885">
    <property type="component" value="Unassembled WGS sequence"/>
</dbReference>
<dbReference type="AlphaFoldDB" id="A0A8H7N084"/>
<evidence type="ECO:0000313" key="4">
    <source>
        <dbReference type="Proteomes" id="UP000616885"/>
    </source>
</evidence>
<comment type="caution">
    <text evidence="3">The sequence shown here is derived from an EMBL/GenBank/DDBJ whole genome shotgun (WGS) entry which is preliminary data.</text>
</comment>
<feature type="compositionally biased region" description="Polar residues" evidence="1">
    <location>
        <begin position="53"/>
        <end position="65"/>
    </location>
</feature>
<name>A0A8H7N084_BIOOC</name>